<dbReference type="Gene3D" id="1.10.420.10">
    <property type="entry name" value="Peroxidase, domain 2"/>
    <property type="match status" value="1"/>
</dbReference>
<dbReference type="EC" id="1.11.1.7" evidence="3 18"/>
<feature type="binding site" evidence="15">
    <location>
        <position position="189"/>
    </location>
    <ligand>
        <name>Ca(2+)</name>
        <dbReference type="ChEBI" id="CHEBI:29108"/>
        <label>2</label>
    </ligand>
</feature>
<evidence type="ECO:0000256" key="1">
    <source>
        <dbReference type="ARBA" id="ARBA00000189"/>
    </source>
</evidence>
<feature type="binding site" evidence="15">
    <location>
        <position position="247"/>
    </location>
    <ligand>
        <name>Ca(2+)</name>
        <dbReference type="ChEBI" id="CHEBI:29108"/>
        <label>2</label>
    </ligand>
</feature>
<dbReference type="SUPFAM" id="SSF48113">
    <property type="entry name" value="Heme-dependent peroxidases"/>
    <property type="match status" value="1"/>
</dbReference>
<reference evidence="20" key="1">
    <citation type="submission" date="2024-03" db="EMBL/GenBank/DDBJ databases">
        <title>WGS assembly of Saponaria officinalis var. Norfolk2.</title>
        <authorList>
            <person name="Jenkins J."/>
            <person name="Shu S."/>
            <person name="Grimwood J."/>
            <person name="Barry K."/>
            <person name="Goodstein D."/>
            <person name="Schmutz J."/>
            <person name="Leebens-Mack J."/>
            <person name="Osbourn A."/>
        </authorList>
    </citation>
    <scope>NUCLEOTIDE SEQUENCE [LARGE SCALE GENOMIC DNA]</scope>
    <source>
        <strain evidence="20">JIC</strain>
    </source>
</reference>
<dbReference type="InterPro" id="IPR010255">
    <property type="entry name" value="Haem_peroxidase_sf"/>
</dbReference>
<dbReference type="AlphaFoldDB" id="A0AAW1HMZ4"/>
<keyword evidence="4 18" id="KW-0575">Peroxidase</keyword>
<feature type="disulfide bond" evidence="17">
    <location>
        <begin position="30"/>
        <end position="110"/>
    </location>
</feature>
<feature type="binding site" evidence="15">
    <location>
        <position position="83"/>
    </location>
    <ligand>
        <name>Ca(2+)</name>
        <dbReference type="ChEBI" id="CHEBI:29108"/>
        <label>1</label>
    </ligand>
</feature>
<dbReference type="Proteomes" id="UP001443914">
    <property type="component" value="Unassembled WGS sequence"/>
</dbReference>
<dbReference type="CDD" id="cd00693">
    <property type="entry name" value="secretory_peroxidase"/>
    <property type="match status" value="1"/>
</dbReference>
<keyword evidence="18" id="KW-0732">Signal</keyword>
<evidence type="ECO:0000256" key="8">
    <source>
        <dbReference type="ARBA" id="ARBA00023002"/>
    </source>
</evidence>
<feature type="binding site" evidence="15">
    <location>
        <position position="244"/>
    </location>
    <ligand>
        <name>Ca(2+)</name>
        <dbReference type="ChEBI" id="CHEBI:29108"/>
        <label>2</label>
    </ligand>
</feature>
<evidence type="ECO:0000256" key="2">
    <source>
        <dbReference type="ARBA" id="ARBA00006873"/>
    </source>
</evidence>
<evidence type="ECO:0000256" key="13">
    <source>
        <dbReference type="PIRSR" id="PIRSR600823-1"/>
    </source>
</evidence>
<keyword evidence="18" id="KW-0964">Secreted</keyword>
<keyword evidence="7 15" id="KW-0106">Calcium</keyword>
<evidence type="ECO:0000256" key="18">
    <source>
        <dbReference type="RuleBase" id="RU362060"/>
    </source>
</evidence>
<dbReference type="PROSITE" id="PS50873">
    <property type="entry name" value="PEROXIDASE_4"/>
    <property type="match status" value="1"/>
</dbReference>
<dbReference type="GO" id="GO:0005576">
    <property type="term" value="C:extracellular region"/>
    <property type="evidence" value="ECO:0007669"/>
    <property type="project" value="UniProtKB-SubCell"/>
</dbReference>
<feature type="domain" description="Plant heme peroxidase family profile" evidence="19">
    <location>
        <begin position="20"/>
        <end position="324"/>
    </location>
</feature>
<feature type="binding site" evidence="15">
    <location>
        <position position="69"/>
    </location>
    <ligand>
        <name>Ca(2+)</name>
        <dbReference type="ChEBI" id="CHEBI:29108"/>
        <label>1</label>
    </ligand>
</feature>
<dbReference type="GO" id="GO:0020037">
    <property type="term" value="F:heme binding"/>
    <property type="evidence" value="ECO:0007669"/>
    <property type="project" value="UniProtKB-UniRule"/>
</dbReference>
<feature type="binding site" evidence="15">
    <location>
        <position position="71"/>
    </location>
    <ligand>
        <name>Ca(2+)</name>
        <dbReference type="ChEBI" id="CHEBI:29108"/>
        <label>1</label>
    </ligand>
</feature>
<dbReference type="PANTHER" id="PTHR31517:SF84">
    <property type="entry name" value="PEROXIDASE"/>
    <property type="match status" value="1"/>
</dbReference>
<evidence type="ECO:0000256" key="9">
    <source>
        <dbReference type="ARBA" id="ARBA00023004"/>
    </source>
</evidence>
<dbReference type="GO" id="GO:0046872">
    <property type="term" value="F:metal ion binding"/>
    <property type="evidence" value="ECO:0007669"/>
    <property type="project" value="UniProtKB-UniRule"/>
</dbReference>
<feature type="signal peptide" evidence="18">
    <location>
        <begin position="1"/>
        <end position="19"/>
    </location>
</feature>
<dbReference type="PRINTS" id="PR00461">
    <property type="entry name" value="PLPEROXIDASE"/>
</dbReference>
<protein>
    <recommendedName>
        <fullName evidence="3 18">Peroxidase</fullName>
        <ecNumber evidence="3 18">1.11.1.7</ecNumber>
    </recommendedName>
</protein>
<feature type="active site" description="Proton acceptor" evidence="13">
    <location>
        <position position="61"/>
    </location>
</feature>
<keyword evidence="9 15" id="KW-0408">Iron</keyword>
<evidence type="ECO:0000259" key="19">
    <source>
        <dbReference type="PROSITE" id="PS50873"/>
    </source>
</evidence>
<dbReference type="GO" id="GO:0006979">
    <property type="term" value="P:response to oxidative stress"/>
    <property type="evidence" value="ECO:0007669"/>
    <property type="project" value="UniProtKB-UniRule"/>
</dbReference>
<evidence type="ECO:0000256" key="17">
    <source>
        <dbReference type="PIRSR" id="PIRSR600823-5"/>
    </source>
</evidence>
<dbReference type="GO" id="GO:0042744">
    <property type="term" value="P:hydrogen peroxide catabolic process"/>
    <property type="evidence" value="ECO:0007669"/>
    <property type="project" value="UniProtKB-KW"/>
</dbReference>
<dbReference type="EMBL" id="JBDFQZ010000011">
    <property type="protein sequence ID" value="KAK9678092.1"/>
    <property type="molecule type" value="Genomic_DNA"/>
</dbReference>
<dbReference type="InterPro" id="IPR033905">
    <property type="entry name" value="Secretory_peroxidase"/>
</dbReference>
<dbReference type="GO" id="GO:0140825">
    <property type="term" value="F:lactoperoxidase activity"/>
    <property type="evidence" value="ECO:0007669"/>
    <property type="project" value="UniProtKB-EC"/>
</dbReference>
<feature type="binding site" evidence="15">
    <location>
        <position position="252"/>
    </location>
    <ligand>
        <name>Ca(2+)</name>
        <dbReference type="ChEBI" id="CHEBI:29108"/>
        <label>2</label>
    </ligand>
</feature>
<comment type="similarity">
    <text evidence="18">Belongs to the peroxidase family. Classical plant (class III) peroxidase subfamily.</text>
</comment>
<dbReference type="Pfam" id="PF00141">
    <property type="entry name" value="peroxidase"/>
    <property type="match status" value="1"/>
</dbReference>
<dbReference type="PANTHER" id="PTHR31517">
    <property type="match status" value="1"/>
</dbReference>
<feature type="chain" id="PRO_5043103930" description="Peroxidase" evidence="18">
    <location>
        <begin position="20"/>
        <end position="324"/>
    </location>
</feature>
<keyword evidence="5 18" id="KW-0349">Heme</keyword>
<feature type="binding site" evidence="14">
    <location>
        <position position="158"/>
    </location>
    <ligand>
        <name>substrate</name>
    </ligand>
</feature>
<accession>A0AAW1HMZ4</accession>
<comment type="cofactor">
    <cofactor evidence="15 18">
        <name>heme b</name>
        <dbReference type="ChEBI" id="CHEBI:60344"/>
    </cofactor>
    <text evidence="15 18">Binds 1 heme b (iron(II)-protoporphyrin IX) group per subunit.</text>
</comment>
<keyword evidence="6 15" id="KW-0479">Metal-binding</keyword>
<comment type="cofactor">
    <cofactor evidence="15 18">
        <name>Ca(2+)</name>
        <dbReference type="ChEBI" id="CHEBI:29108"/>
    </cofactor>
    <text evidence="15 18">Binds 2 calcium ions per subunit.</text>
</comment>
<evidence type="ECO:0000256" key="7">
    <source>
        <dbReference type="ARBA" id="ARBA00022837"/>
    </source>
</evidence>
<feature type="binding site" description="axial binding residue" evidence="15">
    <location>
        <position position="188"/>
    </location>
    <ligand>
        <name>heme b</name>
        <dbReference type="ChEBI" id="CHEBI:60344"/>
    </ligand>
    <ligandPart>
        <name>Fe</name>
        <dbReference type="ChEBI" id="CHEBI:18248"/>
    </ligandPart>
</feature>
<evidence type="ECO:0000256" key="14">
    <source>
        <dbReference type="PIRSR" id="PIRSR600823-2"/>
    </source>
</evidence>
<dbReference type="Gene3D" id="1.10.520.10">
    <property type="match status" value="1"/>
</dbReference>
<proteinExistence type="inferred from homology"/>
<comment type="caution">
    <text evidence="20">The sequence shown here is derived from an EMBL/GenBank/DDBJ whole genome shotgun (WGS) entry which is preliminary data.</text>
</comment>
<keyword evidence="8 18" id="KW-0560">Oxidoreductase</keyword>
<feature type="disulfide bond" evidence="17">
    <location>
        <begin position="116"/>
        <end position="320"/>
    </location>
</feature>
<feature type="site" description="Transition state stabilizer" evidence="16">
    <location>
        <position position="57"/>
    </location>
</feature>
<dbReference type="FunFam" id="1.10.420.10:FF:000001">
    <property type="entry name" value="Peroxidase"/>
    <property type="match status" value="1"/>
</dbReference>
<evidence type="ECO:0000256" key="11">
    <source>
        <dbReference type="ARBA" id="ARBA00023180"/>
    </source>
</evidence>
<evidence type="ECO:0000256" key="12">
    <source>
        <dbReference type="ARBA" id="ARBA00023324"/>
    </source>
</evidence>
<evidence type="ECO:0000256" key="6">
    <source>
        <dbReference type="ARBA" id="ARBA00022723"/>
    </source>
</evidence>
<organism evidence="20 21">
    <name type="scientific">Saponaria officinalis</name>
    <name type="common">Common soapwort</name>
    <name type="synonym">Lychnis saponaria</name>
    <dbReference type="NCBI Taxonomy" id="3572"/>
    <lineage>
        <taxon>Eukaryota</taxon>
        <taxon>Viridiplantae</taxon>
        <taxon>Streptophyta</taxon>
        <taxon>Embryophyta</taxon>
        <taxon>Tracheophyta</taxon>
        <taxon>Spermatophyta</taxon>
        <taxon>Magnoliopsida</taxon>
        <taxon>eudicotyledons</taxon>
        <taxon>Gunneridae</taxon>
        <taxon>Pentapetalae</taxon>
        <taxon>Caryophyllales</taxon>
        <taxon>Caryophyllaceae</taxon>
        <taxon>Caryophylleae</taxon>
        <taxon>Saponaria</taxon>
    </lineage>
</organism>
<comment type="function">
    <text evidence="18">Removal of H(2)O(2), oxidation of toxic reductants, biosynthesis and degradation of lignin, suberization, auxin catabolism, response to environmental stresses such as wounding, pathogen attack and oxidative stress.</text>
</comment>
<dbReference type="InterPro" id="IPR019794">
    <property type="entry name" value="Peroxidases_AS"/>
</dbReference>
<dbReference type="InterPro" id="IPR002016">
    <property type="entry name" value="Haem_peroxidase"/>
</dbReference>
<feature type="binding site" evidence="15">
    <location>
        <position position="62"/>
    </location>
    <ligand>
        <name>Ca(2+)</name>
        <dbReference type="ChEBI" id="CHEBI:29108"/>
        <label>1</label>
    </ligand>
</feature>
<keyword evidence="11" id="KW-0325">Glycoprotein</keyword>
<dbReference type="InterPro" id="IPR019793">
    <property type="entry name" value="Peroxidases_heam-ligand_BS"/>
</dbReference>
<evidence type="ECO:0000256" key="16">
    <source>
        <dbReference type="PIRSR" id="PIRSR600823-4"/>
    </source>
</evidence>
<comment type="catalytic activity">
    <reaction evidence="1 18">
        <text>2 a phenolic donor + H2O2 = 2 a phenolic radical donor + 2 H2O</text>
        <dbReference type="Rhea" id="RHEA:56136"/>
        <dbReference type="ChEBI" id="CHEBI:15377"/>
        <dbReference type="ChEBI" id="CHEBI:16240"/>
        <dbReference type="ChEBI" id="CHEBI:139520"/>
        <dbReference type="ChEBI" id="CHEBI:139521"/>
        <dbReference type="EC" id="1.11.1.7"/>
    </reaction>
</comment>
<dbReference type="PROSITE" id="PS00435">
    <property type="entry name" value="PEROXIDASE_1"/>
    <property type="match status" value="1"/>
</dbReference>
<comment type="similarity">
    <text evidence="2">Belongs to the peroxidase family. Ascorbate peroxidase subfamily.</text>
</comment>
<feature type="binding site" evidence="15">
    <location>
        <position position="67"/>
    </location>
    <ligand>
        <name>Ca(2+)</name>
        <dbReference type="ChEBI" id="CHEBI:29108"/>
        <label>1</label>
    </ligand>
</feature>
<keyword evidence="21" id="KW-1185">Reference proteome</keyword>
<evidence type="ECO:0000256" key="4">
    <source>
        <dbReference type="ARBA" id="ARBA00022559"/>
    </source>
</evidence>
<feature type="disulfide bond" evidence="17">
    <location>
        <begin position="63"/>
        <end position="68"/>
    </location>
</feature>
<name>A0AAW1HMZ4_SAPOF</name>
<evidence type="ECO:0000256" key="10">
    <source>
        <dbReference type="ARBA" id="ARBA00023157"/>
    </source>
</evidence>
<dbReference type="InterPro" id="IPR000823">
    <property type="entry name" value="Peroxidase_pln"/>
</dbReference>
<evidence type="ECO:0000256" key="3">
    <source>
        <dbReference type="ARBA" id="ARBA00012313"/>
    </source>
</evidence>
<evidence type="ECO:0000313" key="20">
    <source>
        <dbReference type="EMBL" id="KAK9678092.1"/>
    </source>
</evidence>
<gene>
    <name evidence="20" type="ORF">RND81_11G187400</name>
</gene>
<dbReference type="PRINTS" id="PR00458">
    <property type="entry name" value="PEROXIDASE"/>
</dbReference>
<dbReference type="FunFam" id="1.10.520.10:FF:000001">
    <property type="entry name" value="Peroxidase"/>
    <property type="match status" value="1"/>
</dbReference>
<keyword evidence="10 17" id="KW-1015">Disulfide bond</keyword>
<evidence type="ECO:0000256" key="5">
    <source>
        <dbReference type="ARBA" id="ARBA00022617"/>
    </source>
</evidence>
<comment type="subcellular location">
    <subcellularLocation>
        <location evidence="18">Secreted</location>
    </subcellularLocation>
</comment>
<keyword evidence="12 18" id="KW-0376">Hydrogen peroxide</keyword>
<feature type="disulfide bond" evidence="17">
    <location>
        <begin position="195"/>
        <end position="230"/>
    </location>
</feature>
<dbReference type="PROSITE" id="PS00436">
    <property type="entry name" value="PEROXIDASE_2"/>
    <property type="match status" value="1"/>
</dbReference>
<evidence type="ECO:0000313" key="21">
    <source>
        <dbReference type="Proteomes" id="UP001443914"/>
    </source>
</evidence>
<sequence>MKSIVGLLVMLSFLASFEAQLQVGFYSHSCPWAESIVREEVKRAYAINTGIAPGLVRLHFHDCFIRGCDASVLIDSTTNNTAEKDSPANNPSLRGFEVIDSAKKRIEAKCKKTVSCADILAFAARDSVKITKGLYYNVPAGRRDGRISLTADAFPNLPGPQLTVDMLTQSFSSKGLTQDDMVTLSGAHTIGRSHCTSITQINDRLYNFNGTNGPDPTLNATYAAQLRQACPQGSSDTTSVVPMDPQTPSETDTKYYANILASKGLFTADQTLMTDATTLAAVKMYAKNKLVWLNKFAAAMVKMGNIGVLTGTDGEIRLNCRVIN</sequence>
<evidence type="ECO:0000256" key="15">
    <source>
        <dbReference type="PIRSR" id="PIRSR600823-3"/>
    </source>
</evidence>